<sequence length="794" mass="80363">MSALQPVVDAVVDRCRRVKAPCTPVLAGYLARAALLTDEALAGDHAALVDAAARLATAAASEPMPSTLRMQAAYDEALAGAQRRLASLHARRDRRLEDLSAAVRAATASAASDYDQMQRLHRAVLTYAGIAGQAGSLSGPSSSAPGESAPGATIGRAGVGAGAAGLAAGGAGAGGGGGGAGGVAGAGRRLGGTLPAGGAASSAVAAAPSASGAGGAAGGGAAPSAADSAAAAAEVAAVVESVFPRSALKPFLDLSGEERMARLEEVSALCLGIRLFNGRQGRSTAPIADTPELAQHLAQRTATESSRVVEAARSACDAYAAALGQGPAALQAALDASGVEGADARKARAARWVRENANRRQLLALASAVHADVGLALEHIAALREDIEAGVEELRRMVEGQASVPKSEVFPRFHALAEAWMAVEAEGEAVGVRAEALASLRPFAAPAVCSLGLAAARAARAAKTSPATLGGADSSSAGAQSVERLQLEATPEAMELPLSLLAQCPVLLAGVNLFEGADADADADDVSPGPGVLVTGDPSLGVLRWNHKQFVCSSEAASRAFMRRPAQTFEAALAAAAAAPELVRYLQVEAEVPAMDLGALIAAHAGPPPESSRVDRGDPVSSERVAMAAMLLPKPGSAAGGSAALLAMTDPGASLAATSAAGRKRDAGTDTPVHFVESRILPKYTSSEWELRRRALQAASLHNCATHSTQTDRSHFRRETDTQAWGRRSATVQTGVDAGTNPIHRKTFVVGMRGGAVPVPPRPSDSEAVASAKREATKEATRTRVKTVTLEYVP</sequence>
<proteinExistence type="inferred from homology"/>
<evidence type="ECO:0000256" key="8">
    <source>
        <dbReference type="ARBA" id="ARBA00023273"/>
    </source>
</evidence>
<dbReference type="PANTHER" id="PTHR21442:SF0">
    <property type="entry name" value="CILIA- AND FLAGELLA-ASSOCIATED PROTEIN 206"/>
    <property type="match status" value="1"/>
</dbReference>
<feature type="compositionally biased region" description="Basic and acidic residues" evidence="9">
    <location>
        <begin position="710"/>
        <end position="721"/>
    </location>
</feature>
<dbReference type="EMBL" id="VLTO01000004">
    <property type="protein sequence ID" value="KAA0177254.1"/>
    <property type="molecule type" value="Genomic_DNA"/>
</dbReference>
<dbReference type="AlphaFoldDB" id="A0A5A8EJ15"/>
<evidence type="ECO:0000256" key="6">
    <source>
        <dbReference type="ARBA" id="ARBA00023069"/>
    </source>
</evidence>
<evidence type="ECO:0000313" key="10">
    <source>
        <dbReference type="EMBL" id="KAA0177254.1"/>
    </source>
</evidence>
<accession>A0A5A8EJ15</accession>
<dbReference type="GO" id="GO:0005930">
    <property type="term" value="C:axoneme"/>
    <property type="evidence" value="ECO:0007669"/>
    <property type="project" value="UniProtKB-SubCell"/>
</dbReference>
<feature type="region of interest" description="Disordered" evidence="9">
    <location>
        <begin position="756"/>
        <end position="783"/>
    </location>
</feature>
<feature type="region of interest" description="Disordered" evidence="9">
    <location>
        <begin position="706"/>
        <end position="728"/>
    </location>
</feature>
<feature type="compositionally biased region" description="Basic and acidic residues" evidence="9">
    <location>
        <begin position="772"/>
        <end position="782"/>
    </location>
</feature>
<evidence type="ECO:0000256" key="9">
    <source>
        <dbReference type="SAM" id="MobiDB-lite"/>
    </source>
</evidence>
<keyword evidence="4" id="KW-0963">Cytoplasm</keyword>
<protein>
    <recommendedName>
        <fullName evidence="3">Cilia- and flagella-associated protein 206</fullName>
    </recommendedName>
</protein>
<evidence type="ECO:0000256" key="2">
    <source>
        <dbReference type="ARBA" id="ARBA00010500"/>
    </source>
</evidence>
<reference evidence="10 11" key="1">
    <citation type="submission" date="2019-07" db="EMBL/GenBank/DDBJ databases">
        <title>Genomes of Cafeteria roenbergensis.</title>
        <authorList>
            <person name="Fischer M.G."/>
            <person name="Hackl T."/>
            <person name="Roman M."/>
        </authorList>
    </citation>
    <scope>NUCLEOTIDE SEQUENCE [LARGE SCALE GENOMIC DNA]</scope>
    <source>
        <strain evidence="10 11">E4-10P</strain>
    </source>
</reference>
<dbReference type="OrthoDB" id="10251073at2759"/>
<dbReference type="GO" id="GO:0030030">
    <property type="term" value="P:cell projection organization"/>
    <property type="evidence" value="ECO:0007669"/>
    <property type="project" value="UniProtKB-KW"/>
</dbReference>
<dbReference type="Pfam" id="PF12018">
    <property type="entry name" value="FAP206"/>
    <property type="match status" value="1"/>
</dbReference>
<comment type="caution">
    <text evidence="10">The sequence shown here is derived from an EMBL/GenBank/DDBJ whole genome shotgun (WGS) entry which is preliminary data.</text>
</comment>
<evidence type="ECO:0000313" key="11">
    <source>
        <dbReference type="Proteomes" id="UP000322899"/>
    </source>
</evidence>
<evidence type="ECO:0000256" key="3">
    <source>
        <dbReference type="ARBA" id="ARBA00021602"/>
    </source>
</evidence>
<comment type="similarity">
    <text evidence="2">Belongs to the CFAP206 family.</text>
</comment>
<name>A0A5A8EJ15_CAFRO</name>
<dbReference type="Proteomes" id="UP000322899">
    <property type="component" value="Unassembled WGS sequence"/>
</dbReference>
<evidence type="ECO:0000256" key="5">
    <source>
        <dbReference type="ARBA" id="ARBA00022794"/>
    </source>
</evidence>
<dbReference type="PANTHER" id="PTHR21442">
    <property type="entry name" value="CILIA- AND FLAGELLA-ASSOCIATED PROTEIN 206"/>
    <property type="match status" value="1"/>
</dbReference>
<dbReference type="InterPro" id="IPR021897">
    <property type="entry name" value="FAP206"/>
</dbReference>
<keyword evidence="8" id="KW-0966">Cell projection</keyword>
<evidence type="ECO:0000256" key="4">
    <source>
        <dbReference type="ARBA" id="ARBA00022490"/>
    </source>
</evidence>
<comment type="subcellular location">
    <subcellularLocation>
        <location evidence="1">Cytoplasm</location>
        <location evidence="1">Cytoskeleton</location>
        <location evidence="1">Cilium axoneme</location>
    </subcellularLocation>
</comment>
<dbReference type="GO" id="GO:0003356">
    <property type="term" value="P:regulation of cilium beat frequency"/>
    <property type="evidence" value="ECO:0007669"/>
    <property type="project" value="TreeGrafter"/>
</dbReference>
<organism evidence="10 11">
    <name type="scientific">Cafeteria roenbergensis</name>
    <name type="common">Marine flagellate</name>
    <dbReference type="NCBI Taxonomy" id="33653"/>
    <lineage>
        <taxon>Eukaryota</taxon>
        <taxon>Sar</taxon>
        <taxon>Stramenopiles</taxon>
        <taxon>Bigyra</taxon>
        <taxon>Opalozoa</taxon>
        <taxon>Bicosoecida</taxon>
        <taxon>Cafeteriaceae</taxon>
        <taxon>Cafeteria</taxon>
    </lineage>
</organism>
<keyword evidence="5" id="KW-0970">Cilium biogenesis/degradation</keyword>
<evidence type="ECO:0000256" key="7">
    <source>
        <dbReference type="ARBA" id="ARBA00023212"/>
    </source>
</evidence>
<evidence type="ECO:0000256" key="1">
    <source>
        <dbReference type="ARBA" id="ARBA00004430"/>
    </source>
</evidence>
<keyword evidence="6" id="KW-0969">Cilium</keyword>
<dbReference type="GO" id="GO:0036064">
    <property type="term" value="C:ciliary basal body"/>
    <property type="evidence" value="ECO:0007669"/>
    <property type="project" value="TreeGrafter"/>
</dbReference>
<keyword evidence="7" id="KW-0206">Cytoskeleton</keyword>
<gene>
    <name evidence="10" type="ORF">FNF27_01034</name>
</gene>